<feature type="region of interest" description="Disordered" evidence="2">
    <location>
        <begin position="1"/>
        <end position="66"/>
    </location>
</feature>
<sequence>MDCEEVKGESPADEQLEPLLILEEGDEPEEFTNKTARGKGTLRVKNAEEHEDEVAGAKVGEGEHEDIEVNEEIVVKLEDQENKEALLENQAKAEVVEQVAGKEERLSEGTLEAAEEVNVQAGGGLVNVDKAEEGEMEEQHEKTTTTDVVAAEKLQVSPEIQSQAKLRPKDLLRPEDALQKVHRLSHDFPDTLYELLCTLQEGRRLNDQRCSFRLEGRRRCYSEPSTPRHSQKVMFSSMTSLQKEEFFDLVATSQGRRLDDQRADFQSLSPAPSSPEPLKPSSSSNFTAPSAASSAAASAASSAAASAASTAAPSAATMAKFKLRKGSCKGPESSQTVPRPVPKEDLYNMILTSQAQGRLEEQRSVAPGPMDDEDFFSLLLKVQGGRMDEQRTEMPVALKY</sequence>
<gene>
    <name evidence="3" type="ORF">AMEX_G2544</name>
</gene>
<dbReference type="InterPro" id="IPR042888">
    <property type="entry name" value="GPSM3"/>
</dbReference>
<dbReference type="AlphaFoldDB" id="A0A8T2MPM6"/>
<feature type="compositionally biased region" description="Basic and acidic residues" evidence="2">
    <location>
        <begin position="1"/>
        <end position="10"/>
    </location>
</feature>
<dbReference type="PROSITE" id="PS50877">
    <property type="entry name" value="GOLOCO"/>
    <property type="match status" value="4"/>
</dbReference>
<dbReference type="GO" id="GO:0030695">
    <property type="term" value="F:GTPase regulator activity"/>
    <property type="evidence" value="ECO:0007669"/>
    <property type="project" value="InterPro"/>
</dbReference>
<comment type="caution">
    <text evidence="3">The sequence shown here is derived from an EMBL/GenBank/DDBJ whole genome shotgun (WGS) entry which is preliminary data.</text>
</comment>
<dbReference type="InterPro" id="IPR003109">
    <property type="entry name" value="GoLoco_motif"/>
</dbReference>
<evidence type="ECO:0000313" key="4">
    <source>
        <dbReference type="Proteomes" id="UP000752171"/>
    </source>
</evidence>
<dbReference type="Proteomes" id="UP000752171">
    <property type="component" value="Unassembled WGS sequence"/>
</dbReference>
<dbReference type="Gene3D" id="1.25.40.10">
    <property type="entry name" value="Tetratricopeptide repeat domain"/>
    <property type="match status" value="2"/>
</dbReference>
<dbReference type="Pfam" id="PF02188">
    <property type="entry name" value="GoLoco"/>
    <property type="match status" value="3"/>
</dbReference>
<feature type="compositionally biased region" description="Low complexity" evidence="2">
    <location>
        <begin position="279"/>
        <end position="289"/>
    </location>
</feature>
<dbReference type="GO" id="GO:0050727">
    <property type="term" value="P:regulation of inflammatory response"/>
    <property type="evidence" value="ECO:0007669"/>
    <property type="project" value="InterPro"/>
</dbReference>
<evidence type="ECO:0000313" key="3">
    <source>
        <dbReference type="EMBL" id="KAG9283742.1"/>
    </source>
</evidence>
<feature type="coiled-coil region" evidence="1">
    <location>
        <begin position="70"/>
        <end position="97"/>
    </location>
</feature>
<proteinExistence type="predicted"/>
<dbReference type="SMART" id="SM00390">
    <property type="entry name" value="GoLoco"/>
    <property type="match status" value="4"/>
</dbReference>
<dbReference type="InterPro" id="IPR011990">
    <property type="entry name" value="TPR-like_helical_dom_sf"/>
</dbReference>
<evidence type="ECO:0000256" key="1">
    <source>
        <dbReference type="SAM" id="Coils"/>
    </source>
</evidence>
<accession>A0A8T2MPM6</accession>
<keyword evidence="1" id="KW-0175">Coiled coil</keyword>
<feature type="region of interest" description="Disordered" evidence="2">
    <location>
        <begin position="261"/>
        <end position="289"/>
    </location>
</feature>
<reference evidence="3 4" key="1">
    <citation type="submission" date="2021-07" db="EMBL/GenBank/DDBJ databases">
        <authorList>
            <person name="Imarazene B."/>
            <person name="Zahm M."/>
            <person name="Klopp C."/>
            <person name="Cabau C."/>
            <person name="Beille S."/>
            <person name="Jouanno E."/>
            <person name="Castinel A."/>
            <person name="Lluch J."/>
            <person name="Gil L."/>
            <person name="Kuchtly C."/>
            <person name="Lopez Roques C."/>
            <person name="Donnadieu C."/>
            <person name="Parrinello H."/>
            <person name="Journot L."/>
            <person name="Du K."/>
            <person name="Schartl M."/>
            <person name="Retaux S."/>
            <person name="Guiguen Y."/>
        </authorList>
    </citation>
    <scope>NUCLEOTIDE SEQUENCE [LARGE SCALE GENOMIC DNA]</scope>
    <source>
        <strain evidence="3">Pach_M1</strain>
        <tissue evidence="3">Testis</tissue>
    </source>
</reference>
<dbReference type="EMBL" id="JAICCE010000001">
    <property type="protein sequence ID" value="KAG9283742.1"/>
    <property type="molecule type" value="Genomic_DNA"/>
</dbReference>
<protein>
    <submittedName>
        <fullName evidence="3">Uncharacterized protein</fullName>
    </submittedName>
</protein>
<dbReference type="PANTHER" id="PTHR47617">
    <property type="entry name" value="G-PROTEIN SIGNALING MODULATOR 3"/>
    <property type="match status" value="1"/>
</dbReference>
<name>A0A8T2MPM6_ASTMX</name>
<evidence type="ECO:0000256" key="2">
    <source>
        <dbReference type="SAM" id="MobiDB-lite"/>
    </source>
</evidence>
<organism evidence="3 4">
    <name type="scientific">Astyanax mexicanus</name>
    <name type="common">Blind cave fish</name>
    <name type="synonym">Astyanax fasciatus mexicanus</name>
    <dbReference type="NCBI Taxonomy" id="7994"/>
    <lineage>
        <taxon>Eukaryota</taxon>
        <taxon>Metazoa</taxon>
        <taxon>Chordata</taxon>
        <taxon>Craniata</taxon>
        <taxon>Vertebrata</taxon>
        <taxon>Euteleostomi</taxon>
        <taxon>Actinopterygii</taxon>
        <taxon>Neopterygii</taxon>
        <taxon>Teleostei</taxon>
        <taxon>Ostariophysi</taxon>
        <taxon>Characiformes</taxon>
        <taxon>Characoidei</taxon>
        <taxon>Acestrorhamphidae</taxon>
        <taxon>Acestrorhamphinae</taxon>
        <taxon>Astyanax</taxon>
    </lineage>
</organism>
<dbReference type="PANTHER" id="PTHR47617:SF1">
    <property type="entry name" value="G-PROTEIN-SIGNALING MODULATOR 3"/>
    <property type="match status" value="1"/>
</dbReference>